<dbReference type="EMBL" id="CP096120">
    <property type="protein sequence ID" value="UPO24451.1"/>
    <property type="molecule type" value="Genomic_DNA"/>
</dbReference>
<proteinExistence type="predicted"/>
<organism evidence="2 3">
    <name type="scientific">Acinetobacter portensis</name>
    <dbReference type="NCBI Taxonomy" id="1839785"/>
    <lineage>
        <taxon>Bacteria</taxon>
        <taxon>Pseudomonadati</taxon>
        <taxon>Pseudomonadota</taxon>
        <taxon>Gammaproteobacteria</taxon>
        <taxon>Moraxellales</taxon>
        <taxon>Moraxellaceae</taxon>
        <taxon>Acinetobacter</taxon>
    </lineage>
</organism>
<protein>
    <submittedName>
        <fullName evidence="2">Uncharacterized protein</fullName>
    </submittedName>
</protein>
<evidence type="ECO:0000313" key="3">
    <source>
        <dbReference type="Proteomes" id="UP000831422"/>
    </source>
</evidence>
<sequence>MRKITISILLAATCFTGQAVFAQASSENIATQSFEEIKLKKDNIKYKAYLPKNYVLFEAIEGDLNKDGKQDLVLIVKGTDAKQWVEHEYQGKLDRNRRGILVLLNENGAYKKIVQNLSAFSSENEEGGVYFPPELSVEINKNKLFIHYGHGRYGWWGYSFRLENNDMRLIGYENSSNYGPYVSSETSINLLTRKKLYRKNMNEVGDEDPRFKETWSKVNLEPIYLSKIKDFDELMME</sequence>
<keyword evidence="1" id="KW-0732">Signal</keyword>
<gene>
    <name evidence="2" type="ORF">MZO21_02975</name>
</gene>
<dbReference type="Proteomes" id="UP000831422">
    <property type="component" value="Chromosome"/>
</dbReference>
<feature type="signal peptide" evidence="1">
    <location>
        <begin position="1"/>
        <end position="24"/>
    </location>
</feature>
<keyword evidence="3" id="KW-1185">Reference proteome</keyword>
<evidence type="ECO:0000313" key="2">
    <source>
        <dbReference type="EMBL" id="UPO24451.1"/>
    </source>
</evidence>
<reference evidence="2 3" key="1">
    <citation type="submission" date="2022-04" db="EMBL/GenBank/DDBJ databases">
        <title>Occurrence of NDM-1-producing Shewanella putrefaciens and Acinetobacter portensis in a dairy farm from China.</title>
        <authorList>
            <person name="Li R."/>
            <person name="Zhang L."/>
        </authorList>
    </citation>
    <scope>NUCLEOTIDE SEQUENCE [LARGE SCALE GENOMIC DNA]</scope>
    <source>
        <strain evidence="2 3">JNE5</strain>
    </source>
</reference>
<feature type="chain" id="PRO_5045857642" evidence="1">
    <location>
        <begin position="25"/>
        <end position="237"/>
    </location>
</feature>
<evidence type="ECO:0000256" key="1">
    <source>
        <dbReference type="SAM" id="SignalP"/>
    </source>
</evidence>
<name>A0ABY4JZQ9_9GAMM</name>
<accession>A0ABY4JZQ9</accession>
<dbReference type="RefSeq" id="WP_248102039.1">
    <property type="nucleotide sequence ID" value="NZ_CP096120.1"/>
</dbReference>